<dbReference type="EMBL" id="GL377305">
    <property type="protein sequence ID" value="EFI97981.1"/>
    <property type="molecule type" value="Genomic_DNA"/>
</dbReference>
<protein>
    <submittedName>
        <fullName evidence="2">Uncharacterized protein</fullName>
    </submittedName>
</protein>
<reference evidence="2 3" key="1">
    <citation type="journal article" date="2010" name="Nat. Biotechnol.">
        <title>Genome sequence of the model mushroom Schizophyllum commune.</title>
        <authorList>
            <person name="Ohm R.A."/>
            <person name="de Jong J.F."/>
            <person name="Lugones L.G."/>
            <person name="Aerts A."/>
            <person name="Kothe E."/>
            <person name="Stajich J.E."/>
            <person name="de Vries R.P."/>
            <person name="Record E."/>
            <person name="Levasseur A."/>
            <person name="Baker S.E."/>
            <person name="Bartholomew K.A."/>
            <person name="Coutinho P.M."/>
            <person name="Erdmann S."/>
            <person name="Fowler T.J."/>
            <person name="Gathman A.C."/>
            <person name="Lombard V."/>
            <person name="Henrissat B."/>
            <person name="Knabe N."/>
            <person name="Kuees U."/>
            <person name="Lilly W.W."/>
            <person name="Lindquist E."/>
            <person name="Lucas S."/>
            <person name="Magnuson J.K."/>
            <person name="Piumi F."/>
            <person name="Raudaskoski M."/>
            <person name="Salamov A."/>
            <person name="Schmutz J."/>
            <person name="Schwarze F.W.M.R."/>
            <person name="vanKuyk P.A."/>
            <person name="Horton J.S."/>
            <person name="Grigoriev I.V."/>
            <person name="Woesten H.A.B."/>
        </authorList>
    </citation>
    <scope>NUCLEOTIDE SEQUENCE [LARGE SCALE GENOMIC DNA]</scope>
    <source>
        <strain evidence="3">H4-8 / FGSC 9210</strain>
    </source>
</reference>
<dbReference type="VEuPathDB" id="FungiDB:SCHCODRAFT_02573230"/>
<feature type="non-terminal residue" evidence="2">
    <location>
        <position position="320"/>
    </location>
</feature>
<dbReference type="KEGG" id="scm:SCHCO_02573230"/>
<gene>
    <name evidence="2" type="ORF">SCHCODRAFT_108328</name>
</gene>
<dbReference type="Proteomes" id="UP000007431">
    <property type="component" value="Unassembled WGS sequence"/>
</dbReference>
<feature type="compositionally biased region" description="Basic and acidic residues" evidence="1">
    <location>
        <begin position="164"/>
        <end position="174"/>
    </location>
</feature>
<dbReference type="GeneID" id="9595984"/>
<dbReference type="InParanoid" id="D8Q1Q4"/>
<evidence type="ECO:0000313" key="3">
    <source>
        <dbReference type="Proteomes" id="UP000007431"/>
    </source>
</evidence>
<accession>D8Q1Q4</accession>
<organism evidence="3">
    <name type="scientific">Schizophyllum commune (strain H4-8 / FGSC 9210)</name>
    <name type="common">Split gill fungus</name>
    <dbReference type="NCBI Taxonomy" id="578458"/>
    <lineage>
        <taxon>Eukaryota</taxon>
        <taxon>Fungi</taxon>
        <taxon>Dikarya</taxon>
        <taxon>Basidiomycota</taxon>
        <taxon>Agaricomycotina</taxon>
        <taxon>Agaricomycetes</taxon>
        <taxon>Agaricomycetidae</taxon>
        <taxon>Agaricales</taxon>
        <taxon>Schizophyllaceae</taxon>
        <taxon>Schizophyllum</taxon>
    </lineage>
</organism>
<evidence type="ECO:0000256" key="1">
    <source>
        <dbReference type="SAM" id="MobiDB-lite"/>
    </source>
</evidence>
<dbReference type="AlphaFoldDB" id="D8Q1Q4"/>
<dbReference type="OrthoDB" id="3009799at2759"/>
<feature type="compositionally biased region" description="Polar residues" evidence="1">
    <location>
        <begin position="284"/>
        <end position="300"/>
    </location>
</feature>
<feature type="compositionally biased region" description="Low complexity" evidence="1">
    <location>
        <begin position="202"/>
        <end position="222"/>
    </location>
</feature>
<dbReference type="HOGENOM" id="CLU_869208_0_0_1"/>
<feature type="region of interest" description="Disordered" evidence="1">
    <location>
        <begin position="112"/>
        <end position="320"/>
    </location>
</feature>
<evidence type="ECO:0000313" key="2">
    <source>
        <dbReference type="EMBL" id="EFI97981.1"/>
    </source>
</evidence>
<sequence>MYALDGSDVSLHAYLPRSPQWKSNPSRDSINRRMLDDIRRHSVRVRRALLAADYDAWSAAAKELVYTVLRLSEWEHAWAAEDGAVDYSQAVARLTRIREEWMSRVSAKSFTDAHTRLGGGSQASDADGESQRARSPVAQEQRVRHASHSRWPAHDDDAGTPWVEPRRHEPRNSDPRTTTGGVQGGMGIEQAPASFTPPSPPHSARSASTTSPESSSATPTDTGADKSTRRRGRHARRSSQAAGAPGESSQDTAALMNVVRDLTERLRSPSVSSRSSSGGPPLSNTLQDLSRVLNQLNDVSAHQGRPKRSRKRHDRAASQQ</sequence>
<keyword evidence="3" id="KW-1185">Reference proteome</keyword>
<name>D8Q1Q4_SCHCM</name>
<feature type="compositionally biased region" description="Basic residues" evidence="1">
    <location>
        <begin position="228"/>
        <end position="237"/>
    </location>
</feature>
<dbReference type="RefSeq" id="XP_003032884.1">
    <property type="nucleotide sequence ID" value="XM_003032838.1"/>
</dbReference>
<proteinExistence type="predicted"/>
<feature type="compositionally biased region" description="Low complexity" evidence="1">
    <location>
        <begin position="268"/>
        <end position="283"/>
    </location>
</feature>
<feature type="compositionally biased region" description="Basic residues" evidence="1">
    <location>
        <begin position="304"/>
        <end position="314"/>
    </location>
</feature>